<sequence length="652" mass="69111">MSTPAVDIVLLSTEGSLAATIASQIYELDSHLFSTLPIGLSNNVVLSARSPQQKNVASSRRTLHYGAMDCISNSPCALGDTTTITNDCIVFLLDTSEYSRPEDEASSYANMRLHVNASSSGRVAAVIVHIQRNNGNASGDSVLAGNASWKQQLSAIDQTDRNAVVQSTEVNLIAFIRRNMFEISASWASQTVLGGSPLAPMPLTTAPFYVTAGNVRRHPTSVASLTEDRESEFVIDATAIGREGDLVFGRVCPLGSLPHHHTSLEGAATATTTTTAARVMDGQHEDMFFSQPFYALVPLGNRESSTHVNGGVPLEGILRGRDDVHWIAGESGLVGVLMAEGAVANALAETSVAFQLLGVLRRVKSADVVSFERVVSSESDSAASSTLGYGSPMSPPSLKGMNINLLHLARTPVATTLSIPVICIAGTSAEAGKTTLASKVVSILHQTMKLRVGCIKATGTGGLPDCDAYKKMGAEVVFDQVDAGLPSTYTDPARVQEHLPRSFLLCQDSGVDVIVVELGGDIIWANNTTLLSMPIFAQALHRLFLLCNDTMAAIGAREFLMGRIHLLPYQPNQGVASARPLVDTSASDYGQARLATGPILPPNRVVFVASPFRNHLGATLRAAAVEGMPLPLDPNDMEALAEHLVDVIVAHK</sequence>
<dbReference type="OrthoDB" id="5369299at2759"/>
<dbReference type="AlphaFoldDB" id="A0A0S4JI81"/>
<accession>A0A0S4JI81</accession>
<dbReference type="Proteomes" id="UP000051952">
    <property type="component" value="Unassembled WGS sequence"/>
</dbReference>
<gene>
    <name evidence="1" type="ORF">BSAL_23730</name>
</gene>
<name>A0A0S4JI81_BODSA</name>
<organism evidence="1 2">
    <name type="scientific">Bodo saltans</name>
    <name type="common">Flagellated protozoan</name>
    <dbReference type="NCBI Taxonomy" id="75058"/>
    <lineage>
        <taxon>Eukaryota</taxon>
        <taxon>Discoba</taxon>
        <taxon>Euglenozoa</taxon>
        <taxon>Kinetoplastea</taxon>
        <taxon>Metakinetoplastina</taxon>
        <taxon>Eubodonida</taxon>
        <taxon>Bodonidae</taxon>
        <taxon>Bodo</taxon>
    </lineage>
</organism>
<evidence type="ECO:0000313" key="1">
    <source>
        <dbReference type="EMBL" id="CUG89851.1"/>
    </source>
</evidence>
<protein>
    <submittedName>
        <fullName evidence="1">Uncharacterized protein</fullName>
    </submittedName>
</protein>
<evidence type="ECO:0000313" key="2">
    <source>
        <dbReference type="Proteomes" id="UP000051952"/>
    </source>
</evidence>
<reference evidence="2" key="1">
    <citation type="submission" date="2015-09" db="EMBL/GenBank/DDBJ databases">
        <authorList>
            <consortium name="Pathogen Informatics"/>
        </authorList>
    </citation>
    <scope>NUCLEOTIDE SEQUENCE [LARGE SCALE GENOMIC DNA]</scope>
    <source>
        <strain evidence="2">Lake Konstanz</strain>
    </source>
</reference>
<dbReference type="InterPro" id="IPR027417">
    <property type="entry name" value="P-loop_NTPase"/>
</dbReference>
<keyword evidence="2" id="KW-1185">Reference proteome</keyword>
<dbReference type="Gene3D" id="3.40.50.300">
    <property type="entry name" value="P-loop containing nucleotide triphosphate hydrolases"/>
    <property type="match status" value="1"/>
</dbReference>
<dbReference type="VEuPathDB" id="TriTrypDB:BSAL_23730"/>
<proteinExistence type="predicted"/>
<dbReference type="EMBL" id="CYKH01001773">
    <property type="protein sequence ID" value="CUG89851.1"/>
    <property type="molecule type" value="Genomic_DNA"/>
</dbReference>